<dbReference type="Proteomes" id="UP000292693">
    <property type="component" value="Unassembled WGS sequence"/>
</dbReference>
<dbReference type="PROSITE" id="PS51677">
    <property type="entry name" value="NODB"/>
    <property type="match status" value="1"/>
</dbReference>
<feature type="domain" description="NodB homology" evidence="4">
    <location>
        <begin position="96"/>
        <end position="276"/>
    </location>
</feature>
<evidence type="ECO:0000313" key="6">
    <source>
        <dbReference type="EMBL" id="RZE31985.1"/>
    </source>
</evidence>
<dbReference type="InterPro" id="IPR011330">
    <property type="entry name" value="Glyco_hydro/deAcase_b/a-brl"/>
</dbReference>
<keyword evidence="2" id="KW-0378">Hydrolase</keyword>
<reference evidence="7" key="2">
    <citation type="journal article" date="2019" name="Microbiol. Resour. Announc.">
        <title>Draft Genomic Sequences of Streptomyces misionensis and Streptomyces albidoflavus, bacteria applied for phytopathogen biocontrol.</title>
        <authorList>
            <person name="Pylro V."/>
            <person name="Dias A."/>
            <person name="Andreote F."/>
            <person name="Varani A."/>
            <person name="Andreote C."/>
            <person name="Bernardo E."/>
            <person name="Martins T."/>
        </authorList>
    </citation>
    <scope>NUCLEOTIDE SEQUENCE</scope>
    <source>
        <strain evidence="7">77</strain>
    </source>
</reference>
<dbReference type="GO" id="GO:0016020">
    <property type="term" value="C:membrane"/>
    <property type="evidence" value="ECO:0007669"/>
    <property type="project" value="TreeGrafter"/>
</dbReference>
<dbReference type="InterPro" id="IPR002509">
    <property type="entry name" value="NODB_dom"/>
</dbReference>
<organism evidence="5 9">
    <name type="scientific">Streptomyces albidoflavus</name>
    <dbReference type="NCBI Taxonomy" id="1886"/>
    <lineage>
        <taxon>Bacteria</taxon>
        <taxon>Bacillati</taxon>
        <taxon>Actinomycetota</taxon>
        <taxon>Actinomycetes</taxon>
        <taxon>Kitasatosporales</taxon>
        <taxon>Streptomycetaceae</taxon>
        <taxon>Streptomyces</taxon>
        <taxon>Streptomyces albidoflavus group</taxon>
    </lineage>
</organism>
<dbReference type="GeneID" id="97271468"/>
<dbReference type="RefSeq" id="WP_030305189.1">
    <property type="nucleotide sequence ID" value="NZ_CP014485.1"/>
</dbReference>
<dbReference type="EMBL" id="PKLL01000028">
    <property type="protein sequence ID" value="RZE16034.1"/>
    <property type="molecule type" value="Genomic_DNA"/>
</dbReference>
<evidence type="ECO:0000259" key="4">
    <source>
        <dbReference type="PROSITE" id="PS51677"/>
    </source>
</evidence>
<name>A0A126YBP2_9ACTN</name>
<accession>A0A126YBP2</accession>
<keyword evidence="1" id="KW-0479">Metal-binding</keyword>
<keyword evidence="10" id="KW-1185">Reference proteome</keyword>
<dbReference type="Proteomes" id="UP000318052">
    <property type="component" value="Unassembled WGS sequence"/>
</dbReference>
<dbReference type="SUPFAM" id="SSF88713">
    <property type="entry name" value="Glycoside hydrolase/deacetylase"/>
    <property type="match status" value="1"/>
</dbReference>
<evidence type="ECO:0000313" key="10">
    <source>
        <dbReference type="Proteomes" id="UP000318052"/>
    </source>
</evidence>
<dbReference type="Proteomes" id="UP000292095">
    <property type="component" value="Unassembled WGS sequence"/>
</dbReference>
<dbReference type="PANTHER" id="PTHR10587:SF133">
    <property type="entry name" value="CHITIN DEACETYLASE 1-RELATED"/>
    <property type="match status" value="1"/>
</dbReference>
<dbReference type="GO" id="GO:0005975">
    <property type="term" value="P:carbohydrate metabolic process"/>
    <property type="evidence" value="ECO:0007669"/>
    <property type="project" value="InterPro"/>
</dbReference>
<feature type="region of interest" description="Disordered" evidence="3">
    <location>
        <begin position="38"/>
        <end position="67"/>
    </location>
</feature>
<dbReference type="Pfam" id="PF01522">
    <property type="entry name" value="Polysacc_deac_1"/>
    <property type="match status" value="1"/>
</dbReference>
<dbReference type="InterPro" id="IPR050248">
    <property type="entry name" value="Polysacc_deacetylase_ArnD"/>
</dbReference>
<reference evidence="7" key="3">
    <citation type="submission" date="2019-07" db="EMBL/GenBank/DDBJ databases">
        <authorList>
            <person name="Pylro V."/>
            <person name="Dias A."/>
            <person name="Andreote F."/>
            <person name="Varani A."/>
            <person name="Andreote C."/>
            <person name="Bernardo E."/>
            <person name="Martins T."/>
        </authorList>
    </citation>
    <scope>NUCLEOTIDE SEQUENCE</scope>
    <source>
        <strain evidence="7">77</strain>
    </source>
</reference>
<evidence type="ECO:0000313" key="7">
    <source>
        <dbReference type="EMBL" id="TWV22505.1"/>
    </source>
</evidence>
<evidence type="ECO:0000313" key="5">
    <source>
        <dbReference type="EMBL" id="RZE16034.1"/>
    </source>
</evidence>
<evidence type="ECO:0000313" key="9">
    <source>
        <dbReference type="Proteomes" id="UP000292693"/>
    </source>
</evidence>
<protein>
    <submittedName>
        <fullName evidence="5">Polysaccharide deacetylase family protein</fullName>
    </submittedName>
</protein>
<evidence type="ECO:0000256" key="1">
    <source>
        <dbReference type="ARBA" id="ARBA00022723"/>
    </source>
</evidence>
<proteinExistence type="predicted"/>
<dbReference type="AlphaFoldDB" id="A0A126YBP2"/>
<comment type="caution">
    <text evidence="5">The sequence shown here is derived from an EMBL/GenBank/DDBJ whole genome shotgun (WGS) entry which is preliminary data.</text>
</comment>
<dbReference type="GO" id="GO:0046872">
    <property type="term" value="F:metal ion binding"/>
    <property type="evidence" value="ECO:0007669"/>
    <property type="project" value="UniProtKB-KW"/>
</dbReference>
<sequence length="283" mass="30475">MTNDAPLVPRRFLLRTAAVLGAAVTTRLLTADPVAEPGGTLPAAGPPPAAGPGAAVPAHPDHRLRPLAGYAAPGTARRLPTPVRTKPVLRMPGAAHPMVLTFDDGPDPRYTPPILDLLRRHHVRATFFVCGEMAENQGGLLRRMVDEGHVIGNHSWSHPLLTRASTAVVRAELERTSEAVERAVGRPPQWMRAPYGAWNRRVFRLGAELGMDAFAWTVDSLDWKEPGTRTIIDQVLGGAGPGVIVLAHDAGGDRSQTVTALRTWLPRLLADGHRFTVPVRGEV</sequence>
<dbReference type="Gene3D" id="3.20.20.370">
    <property type="entry name" value="Glycoside hydrolase/deacetylase"/>
    <property type="match status" value="1"/>
</dbReference>
<dbReference type="CDD" id="cd10917">
    <property type="entry name" value="CE4_NodB_like_6s_7s"/>
    <property type="match status" value="1"/>
</dbReference>
<evidence type="ECO:0000256" key="2">
    <source>
        <dbReference type="ARBA" id="ARBA00022801"/>
    </source>
</evidence>
<evidence type="ECO:0000313" key="8">
    <source>
        <dbReference type="Proteomes" id="UP000292095"/>
    </source>
</evidence>
<reference evidence="8 9" key="1">
    <citation type="submission" date="2017-12" db="EMBL/GenBank/DDBJ databases">
        <title>Population genomics insights into the ecological differentiation and adaptive evolution in streptomycetes.</title>
        <authorList>
            <person name="Li Y."/>
            <person name="Huang Y."/>
        </authorList>
    </citation>
    <scope>NUCLEOTIDE SEQUENCE [LARGE SCALE GENOMIC DNA]</scope>
    <source>
        <strain evidence="6 8">FXJ.2339</strain>
        <strain evidence="5 9">NBRC 100770</strain>
    </source>
</reference>
<evidence type="ECO:0000256" key="3">
    <source>
        <dbReference type="SAM" id="MobiDB-lite"/>
    </source>
</evidence>
<dbReference type="EMBL" id="VOGX01000034">
    <property type="protein sequence ID" value="TWV22505.1"/>
    <property type="molecule type" value="Genomic_DNA"/>
</dbReference>
<dbReference type="PROSITE" id="PS51318">
    <property type="entry name" value="TAT"/>
    <property type="match status" value="1"/>
</dbReference>
<dbReference type="EMBL" id="PKLK01000033">
    <property type="protein sequence ID" value="RZE31985.1"/>
    <property type="molecule type" value="Genomic_DNA"/>
</dbReference>
<dbReference type="InterPro" id="IPR006311">
    <property type="entry name" value="TAT_signal"/>
</dbReference>
<dbReference type="GO" id="GO:0016810">
    <property type="term" value="F:hydrolase activity, acting on carbon-nitrogen (but not peptide) bonds"/>
    <property type="evidence" value="ECO:0007669"/>
    <property type="project" value="InterPro"/>
</dbReference>
<gene>
    <name evidence="6" type="ORF">C0Q91_29425</name>
    <name evidence="5" type="ORF">C0Q92_29200</name>
    <name evidence="7" type="ORF">FRZ02_21285</name>
</gene>
<dbReference type="PANTHER" id="PTHR10587">
    <property type="entry name" value="GLYCOSYL TRANSFERASE-RELATED"/>
    <property type="match status" value="1"/>
</dbReference>